<keyword evidence="1" id="KW-0812">Transmembrane</keyword>
<feature type="transmembrane region" description="Helical" evidence="1">
    <location>
        <begin position="34"/>
        <end position="57"/>
    </location>
</feature>
<evidence type="ECO:0000256" key="1">
    <source>
        <dbReference type="SAM" id="Phobius"/>
    </source>
</evidence>
<name>A0A8S5NZD9_9CAUD</name>
<accession>A0A8S5NZD9</accession>
<keyword evidence="1" id="KW-0472">Membrane</keyword>
<evidence type="ECO:0000313" key="2">
    <source>
        <dbReference type="EMBL" id="DAD99796.1"/>
    </source>
</evidence>
<organism evidence="2">
    <name type="scientific">Siphoviridae sp. ct16C7</name>
    <dbReference type="NCBI Taxonomy" id="2825304"/>
    <lineage>
        <taxon>Viruses</taxon>
        <taxon>Duplodnaviria</taxon>
        <taxon>Heunggongvirae</taxon>
        <taxon>Uroviricota</taxon>
        <taxon>Caudoviricetes</taxon>
    </lineage>
</organism>
<dbReference type="EMBL" id="BK015293">
    <property type="protein sequence ID" value="DAD99796.1"/>
    <property type="molecule type" value="Genomic_DNA"/>
</dbReference>
<sequence length="62" mass="7190">MNILSTFGGFVASFRILTAMLEKTEDKMRPLSFRIFRCVFWLGAAALILGFVLYEWIKWGLL</sequence>
<protein>
    <submittedName>
        <fullName evidence="2">Uncharacterized protein</fullName>
    </submittedName>
</protein>
<reference evidence="2" key="1">
    <citation type="journal article" date="2021" name="Proc. Natl. Acad. Sci. U.S.A.">
        <title>A Catalog of Tens of Thousands of Viruses from Human Metagenomes Reveals Hidden Associations with Chronic Diseases.</title>
        <authorList>
            <person name="Tisza M.J."/>
            <person name="Buck C.B."/>
        </authorList>
    </citation>
    <scope>NUCLEOTIDE SEQUENCE</scope>
    <source>
        <strain evidence="2">Ct16C7</strain>
    </source>
</reference>
<proteinExistence type="predicted"/>
<keyword evidence="1" id="KW-1133">Transmembrane helix</keyword>